<dbReference type="SUPFAM" id="SSF53756">
    <property type="entry name" value="UDP-Glycosyltransferase/glycogen phosphorylase"/>
    <property type="match status" value="1"/>
</dbReference>
<comment type="caution">
    <text evidence="2">The sequence shown here is derived from an EMBL/GenBank/DDBJ whole genome shotgun (WGS) entry which is preliminary data.</text>
</comment>
<keyword evidence="3" id="KW-1185">Reference proteome</keyword>
<dbReference type="Proteomes" id="UP000245133">
    <property type="component" value="Unassembled WGS sequence"/>
</dbReference>
<dbReference type="Gene3D" id="3.40.50.2000">
    <property type="entry name" value="Glycogen Phosphorylase B"/>
    <property type="match status" value="2"/>
</dbReference>
<dbReference type="AlphaFoldDB" id="A0A2P2DW39"/>
<dbReference type="GO" id="GO:0016757">
    <property type="term" value="F:glycosyltransferase activity"/>
    <property type="evidence" value="ECO:0007669"/>
    <property type="project" value="TreeGrafter"/>
</dbReference>
<keyword evidence="1" id="KW-0808">Transferase</keyword>
<protein>
    <submittedName>
        <fullName evidence="2">Uncharacterized protein</fullName>
    </submittedName>
</protein>
<dbReference type="CDD" id="cd03801">
    <property type="entry name" value="GT4_PimA-like"/>
    <property type="match status" value="1"/>
</dbReference>
<organism evidence="2 3">
    <name type="scientific">Leptospira ryugenii</name>
    <dbReference type="NCBI Taxonomy" id="1917863"/>
    <lineage>
        <taxon>Bacteria</taxon>
        <taxon>Pseudomonadati</taxon>
        <taxon>Spirochaetota</taxon>
        <taxon>Spirochaetia</taxon>
        <taxon>Leptospirales</taxon>
        <taxon>Leptospiraceae</taxon>
        <taxon>Leptospira</taxon>
    </lineage>
</organism>
<dbReference type="OrthoDB" id="9797829at2"/>
<proteinExistence type="predicted"/>
<evidence type="ECO:0000313" key="2">
    <source>
        <dbReference type="EMBL" id="GBF48852.1"/>
    </source>
</evidence>
<sequence>MKILILTYRMAMGFGVDVVVGETARRFVKKGLDVTIGVIDQEPGVYADLNIRKLDSSNPVSKSFLIATDPDVIIIHTFPFFEQIDYLKDFAPVIFWEHGDPSPELQVDPGKSFLANEKLHKATNGYPKANGIISISEFIASEIGEFDSKIIYNGSEHIPLFEKQKKISGNNKLRVGVLNRIGPGENRYKGIERYENLIQAVHNQDSFQFCFAGRGREEDAQALISQNIEVRLNLSEEEKLEYLKGLDVFISFSLWEGFNLPLVEAARLGNVCLAFDTGAHPEVCPFVFENVESMAKFLDILATNNGLLNKYSKDALLFVSTKFNWDRAADQAFQYLREVYLRDTRVRNVSFMKRLNILYHFSMYYFYRLNLGITGSVKFLKEHGYRDFVLLLKRKIASIFFSLR</sequence>
<dbReference type="Pfam" id="PF13692">
    <property type="entry name" value="Glyco_trans_1_4"/>
    <property type="match status" value="1"/>
</dbReference>
<name>A0A2P2DW39_9LEPT</name>
<dbReference type="GO" id="GO:0009103">
    <property type="term" value="P:lipopolysaccharide biosynthetic process"/>
    <property type="evidence" value="ECO:0007669"/>
    <property type="project" value="TreeGrafter"/>
</dbReference>
<accession>A0A2P2DW39</accession>
<dbReference type="RefSeq" id="WP_135354973.1">
    <property type="nucleotide sequence ID" value="NZ_BFBB01000002.1"/>
</dbReference>
<gene>
    <name evidence="2" type="ORF">LPTSP4_03520</name>
</gene>
<reference evidence="2 3" key="1">
    <citation type="submission" date="2018-02" db="EMBL/GenBank/DDBJ databases">
        <title>Novel Leptospira species isolated from soil and water in Japan.</title>
        <authorList>
            <person name="Nakao R."/>
            <person name="Masuzawa T."/>
        </authorList>
    </citation>
    <scope>NUCLEOTIDE SEQUENCE [LARGE SCALE GENOMIC DNA]</scope>
    <source>
        <strain evidence="2 3">YH101</strain>
    </source>
</reference>
<dbReference type="PANTHER" id="PTHR46401">
    <property type="entry name" value="GLYCOSYLTRANSFERASE WBBK-RELATED"/>
    <property type="match status" value="1"/>
</dbReference>
<dbReference type="EMBL" id="BFBB01000002">
    <property type="protein sequence ID" value="GBF48852.1"/>
    <property type="molecule type" value="Genomic_DNA"/>
</dbReference>
<evidence type="ECO:0000313" key="3">
    <source>
        <dbReference type="Proteomes" id="UP000245133"/>
    </source>
</evidence>
<dbReference type="PANTHER" id="PTHR46401:SF2">
    <property type="entry name" value="GLYCOSYLTRANSFERASE WBBK-RELATED"/>
    <property type="match status" value="1"/>
</dbReference>
<evidence type="ECO:0000256" key="1">
    <source>
        <dbReference type="ARBA" id="ARBA00022679"/>
    </source>
</evidence>